<accession>A0A7W5FL01</accession>
<dbReference type="InterPro" id="IPR006683">
    <property type="entry name" value="Thioestr_dom"/>
</dbReference>
<protein>
    <submittedName>
        <fullName evidence="3">Uncharacterized protein (TIGR00369 family)</fullName>
    </submittedName>
</protein>
<dbReference type="SUPFAM" id="SSF54637">
    <property type="entry name" value="Thioesterase/thiol ester dehydrase-isomerase"/>
    <property type="match status" value="1"/>
</dbReference>
<dbReference type="AlphaFoldDB" id="A0A7W5FL01"/>
<dbReference type="CDD" id="cd03443">
    <property type="entry name" value="PaaI_thioesterase"/>
    <property type="match status" value="1"/>
</dbReference>
<dbReference type="InterPro" id="IPR029069">
    <property type="entry name" value="HotDog_dom_sf"/>
</dbReference>
<gene>
    <name evidence="3" type="ORF">FHS18_000684</name>
</gene>
<dbReference type="GO" id="GO:0016289">
    <property type="term" value="F:acyl-CoA hydrolase activity"/>
    <property type="evidence" value="ECO:0007669"/>
    <property type="project" value="TreeGrafter"/>
</dbReference>
<organism evidence="3 4">
    <name type="scientific">Paenibacillus phyllosphaerae</name>
    <dbReference type="NCBI Taxonomy" id="274593"/>
    <lineage>
        <taxon>Bacteria</taxon>
        <taxon>Bacillati</taxon>
        <taxon>Bacillota</taxon>
        <taxon>Bacilli</taxon>
        <taxon>Bacillales</taxon>
        <taxon>Paenibacillaceae</taxon>
        <taxon>Paenibacillus</taxon>
    </lineage>
</organism>
<evidence type="ECO:0000259" key="2">
    <source>
        <dbReference type="Pfam" id="PF03061"/>
    </source>
</evidence>
<dbReference type="InterPro" id="IPR052723">
    <property type="entry name" value="Acyl-CoA_thioesterase_PaaI"/>
</dbReference>
<evidence type="ECO:0000313" key="3">
    <source>
        <dbReference type="EMBL" id="MBB3108656.1"/>
    </source>
</evidence>
<dbReference type="Gene3D" id="3.10.129.10">
    <property type="entry name" value="Hotdog Thioesterase"/>
    <property type="match status" value="1"/>
</dbReference>
<proteinExistence type="predicted"/>
<reference evidence="3 4" key="1">
    <citation type="submission" date="2020-08" db="EMBL/GenBank/DDBJ databases">
        <title>Genomic Encyclopedia of Type Strains, Phase III (KMG-III): the genomes of soil and plant-associated and newly described type strains.</title>
        <authorList>
            <person name="Whitman W."/>
        </authorList>
    </citation>
    <scope>NUCLEOTIDE SEQUENCE [LARGE SCALE GENOMIC DNA]</scope>
    <source>
        <strain evidence="3 4">CECT 5862</strain>
    </source>
</reference>
<dbReference type="RefSeq" id="WP_183596945.1">
    <property type="nucleotide sequence ID" value="NZ_JACHXK010000001.1"/>
</dbReference>
<dbReference type="PANTHER" id="PTHR42856:SF1">
    <property type="entry name" value="ACYL-COENZYME A THIOESTERASE PAAI"/>
    <property type="match status" value="1"/>
</dbReference>
<evidence type="ECO:0000256" key="1">
    <source>
        <dbReference type="ARBA" id="ARBA00022801"/>
    </source>
</evidence>
<name>A0A7W5FL01_9BACL</name>
<feature type="domain" description="Thioesterase" evidence="2">
    <location>
        <begin position="52"/>
        <end position="126"/>
    </location>
</feature>
<keyword evidence="4" id="KW-1185">Reference proteome</keyword>
<sequence length="138" mass="14913">MDQTGGLMADKELLEQAKRTFWGYLGCELAELDEQKAVVTLDVQEHHLNLLGILHGGVHTSLLDSAMGLIAMNVRPGEAVVTAGLNMHFTAPVRKGKVTVVAEIVHQSGRMITTEGRLTDEAGKLCSMATASFRVLDK</sequence>
<evidence type="ECO:0000313" key="4">
    <source>
        <dbReference type="Proteomes" id="UP000570361"/>
    </source>
</evidence>
<dbReference type="InterPro" id="IPR003736">
    <property type="entry name" value="PAAI_dom"/>
</dbReference>
<dbReference type="PANTHER" id="PTHR42856">
    <property type="entry name" value="ACYL-COENZYME A THIOESTERASE PAAI"/>
    <property type="match status" value="1"/>
</dbReference>
<dbReference type="Pfam" id="PF03061">
    <property type="entry name" value="4HBT"/>
    <property type="match status" value="1"/>
</dbReference>
<dbReference type="Proteomes" id="UP000570361">
    <property type="component" value="Unassembled WGS sequence"/>
</dbReference>
<dbReference type="NCBIfam" id="TIGR00369">
    <property type="entry name" value="unchar_dom_1"/>
    <property type="match status" value="1"/>
</dbReference>
<dbReference type="EMBL" id="JACHXK010000001">
    <property type="protein sequence ID" value="MBB3108656.1"/>
    <property type="molecule type" value="Genomic_DNA"/>
</dbReference>
<comment type="caution">
    <text evidence="3">The sequence shown here is derived from an EMBL/GenBank/DDBJ whole genome shotgun (WGS) entry which is preliminary data.</text>
</comment>
<keyword evidence="1" id="KW-0378">Hydrolase</keyword>